<evidence type="ECO:0000313" key="1">
    <source>
        <dbReference type="EMBL" id="CAB4156103.1"/>
    </source>
</evidence>
<gene>
    <name evidence="1" type="ORF">UFOVP668_35</name>
</gene>
<name>A0A6J5NB57_9CAUD</name>
<sequence length="202" mass="21772">MKIELPCGVAVNMFKALDGARANDKLRLALTGVYWEQVGGVHTFITCDSFRLHRVTVQESTAQYSQDILLSGDIVKAVQTCAKTIGKDGTVKLEIETMGDYDTHCLVSGVVKDRILFDVVVNTLSVVFPSCRSIIDGATDIELPALFNGKYFGGLVDAATLWAGKDSPITVESVHATKPSRIVSANEFGTFTGVVMPQRGGK</sequence>
<reference evidence="1" key="1">
    <citation type="submission" date="2020-04" db="EMBL/GenBank/DDBJ databases">
        <authorList>
            <person name="Chiriac C."/>
            <person name="Salcher M."/>
            <person name="Ghai R."/>
            <person name="Kavagutti S V."/>
        </authorList>
    </citation>
    <scope>NUCLEOTIDE SEQUENCE</scope>
</reference>
<organism evidence="1">
    <name type="scientific">uncultured Caudovirales phage</name>
    <dbReference type="NCBI Taxonomy" id="2100421"/>
    <lineage>
        <taxon>Viruses</taxon>
        <taxon>Duplodnaviria</taxon>
        <taxon>Heunggongvirae</taxon>
        <taxon>Uroviricota</taxon>
        <taxon>Caudoviricetes</taxon>
        <taxon>Peduoviridae</taxon>
        <taxon>Maltschvirus</taxon>
        <taxon>Maltschvirus maltsch</taxon>
    </lineage>
</organism>
<protein>
    <submittedName>
        <fullName evidence="1">Uncharacterized protein</fullName>
    </submittedName>
</protein>
<dbReference type="EMBL" id="LR796641">
    <property type="protein sequence ID" value="CAB4156103.1"/>
    <property type="molecule type" value="Genomic_DNA"/>
</dbReference>
<accession>A0A6J5NB57</accession>
<dbReference type="Gene3D" id="3.10.150.10">
    <property type="entry name" value="DNA Polymerase III, subunit A, domain 2"/>
    <property type="match status" value="1"/>
</dbReference>
<proteinExistence type="predicted"/>